<dbReference type="InterPro" id="IPR003784">
    <property type="entry name" value="BioY"/>
</dbReference>
<dbReference type="Gene3D" id="1.10.1760.20">
    <property type="match status" value="1"/>
</dbReference>
<keyword evidence="4" id="KW-1185">Reference proteome</keyword>
<evidence type="ECO:0000313" key="4">
    <source>
        <dbReference type="Proteomes" id="UP001321477"/>
    </source>
</evidence>
<evidence type="ECO:0000313" key="3">
    <source>
        <dbReference type="EMBL" id="BDZ56038.1"/>
    </source>
</evidence>
<keyword evidence="2" id="KW-0812">Transmembrane</keyword>
<proteinExistence type="inferred from homology"/>
<evidence type="ECO:0008006" key="5">
    <source>
        <dbReference type="Google" id="ProtNLM"/>
    </source>
</evidence>
<dbReference type="EMBL" id="AP027734">
    <property type="protein sequence ID" value="BDZ56038.1"/>
    <property type="molecule type" value="Genomic_DNA"/>
</dbReference>
<dbReference type="Proteomes" id="UP001321477">
    <property type="component" value="Chromosome"/>
</dbReference>
<feature type="transmembrane region" description="Helical" evidence="2">
    <location>
        <begin position="18"/>
        <end position="41"/>
    </location>
</feature>
<keyword evidence="2" id="KW-1133">Transmembrane helix</keyword>
<name>A0ABN6YFP1_9MICO</name>
<evidence type="ECO:0000256" key="2">
    <source>
        <dbReference type="SAM" id="Phobius"/>
    </source>
</evidence>
<keyword evidence="2" id="KW-0472">Membrane</keyword>
<accession>A0ABN6YFP1</accession>
<organism evidence="3 4">
    <name type="scientific">Agromyces marinus</name>
    <dbReference type="NCBI Taxonomy" id="1389020"/>
    <lineage>
        <taxon>Bacteria</taxon>
        <taxon>Bacillati</taxon>
        <taxon>Actinomycetota</taxon>
        <taxon>Actinomycetes</taxon>
        <taxon>Micrococcales</taxon>
        <taxon>Microbacteriaceae</taxon>
        <taxon>Agromyces</taxon>
    </lineage>
</organism>
<sequence length="102" mass="10448">MIGWCTARLLPRYRVLPALGATALGGIVAVYLVGVPVFAAITATPIGAALAGSALFLPGDILKVVVTVLVAKGVHRAWPGLIEPQPWPWARAAARPAGASAE</sequence>
<dbReference type="Pfam" id="PF02632">
    <property type="entry name" value="BioY"/>
    <property type="match status" value="1"/>
</dbReference>
<reference evidence="4" key="1">
    <citation type="journal article" date="2019" name="Int. J. Syst. Evol. Microbiol.">
        <title>The Global Catalogue of Microorganisms (GCM) 10K type strain sequencing project: providing services to taxonomists for standard genome sequencing and annotation.</title>
        <authorList>
            <consortium name="The Broad Institute Genomics Platform"/>
            <consortium name="The Broad Institute Genome Sequencing Center for Infectious Disease"/>
            <person name="Wu L."/>
            <person name="Ma J."/>
        </authorList>
    </citation>
    <scope>NUCLEOTIDE SEQUENCE [LARGE SCALE GENOMIC DNA]</scope>
    <source>
        <strain evidence="4">NBRC 109019</strain>
    </source>
</reference>
<protein>
    <recommendedName>
        <fullName evidence="5">BioY family protein</fullName>
    </recommendedName>
</protein>
<feature type="transmembrane region" description="Helical" evidence="2">
    <location>
        <begin position="47"/>
        <end position="71"/>
    </location>
</feature>
<evidence type="ECO:0000256" key="1">
    <source>
        <dbReference type="ARBA" id="ARBA00010692"/>
    </source>
</evidence>
<gene>
    <name evidence="3" type="ORF">GCM10025870_31110</name>
</gene>
<comment type="similarity">
    <text evidence="1">Belongs to the BioY family.</text>
</comment>